<dbReference type="OrthoDB" id="3014187at2759"/>
<comment type="caution">
    <text evidence="2">The sequence shown here is derived from an EMBL/GenBank/DDBJ whole genome shotgun (WGS) entry which is preliminary data.</text>
</comment>
<reference evidence="2" key="1">
    <citation type="submission" date="2021-02" db="EMBL/GenBank/DDBJ databases">
        <authorList>
            <person name="Nieuwenhuis M."/>
            <person name="Van De Peppel L.J.J."/>
        </authorList>
    </citation>
    <scope>NUCLEOTIDE SEQUENCE</scope>
    <source>
        <strain evidence="2">D49</strain>
    </source>
</reference>
<dbReference type="AlphaFoldDB" id="A0A9P7GIL5"/>
<accession>A0A9P7GIL5</accession>
<proteinExistence type="predicted"/>
<keyword evidence="3" id="KW-1185">Reference proteome</keyword>
<feature type="non-terminal residue" evidence="2">
    <location>
        <position position="1"/>
    </location>
</feature>
<feature type="compositionally biased region" description="Acidic residues" evidence="1">
    <location>
        <begin position="21"/>
        <end position="33"/>
    </location>
</feature>
<evidence type="ECO:0000313" key="3">
    <source>
        <dbReference type="Proteomes" id="UP000717328"/>
    </source>
</evidence>
<sequence length="95" mass="10724">KIWKAEIHLINVCKAGNLPDLYDDDEDEEEEEDKPTPPSSPEDPALEEGDCIFATGLLPEPEYIHASSTISQCLAETFKQNSKLMDFEKHVPEHL</sequence>
<organism evidence="2 3">
    <name type="scientific">Sphagnurus paluster</name>
    <dbReference type="NCBI Taxonomy" id="117069"/>
    <lineage>
        <taxon>Eukaryota</taxon>
        <taxon>Fungi</taxon>
        <taxon>Dikarya</taxon>
        <taxon>Basidiomycota</taxon>
        <taxon>Agaricomycotina</taxon>
        <taxon>Agaricomycetes</taxon>
        <taxon>Agaricomycetidae</taxon>
        <taxon>Agaricales</taxon>
        <taxon>Tricholomatineae</taxon>
        <taxon>Lyophyllaceae</taxon>
        <taxon>Sphagnurus</taxon>
    </lineage>
</organism>
<evidence type="ECO:0000313" key="2">
    <source>
        <dbReference type="EMBL" id="KAG5650723.1"/>
    </source>
</evidence>
<protein>
    <submittedName>
        <fullName evidence="2">Uncharacterized protein</fullName>
    </submittedName>
</protein>
<feature type="region of interest" description="Disordered" evidence="1">
    <location>
        <begin position="17"/>
        <end position="49"/>
    </location>
</feature>
<dbReference type="EMBL" id="JABCKI010000378">
    <property type="protein sequence ID" value="KAG5650723.1"/>
    <property type="molecule type" value="Genomic_DNA"/>
</dbReference>
<evidence type="ECO:0000256" key="1">
    <source>
        <dbReference type="SAM" id="MobiDB-lite"/>
    </source>
</evidence>
<gene>
    <name evidence="2" type="ORF">H0H81_011251</name>
</gene>
<name>A0A9P7GIL5_9AGAR</name>
<dbReference type="Proteomes" id="UP000717328">
    <property type="component" value="Unassembled WGS sequence"/>
</dbReference>
<reference evidence="2" key="2">
    <citation type="submission" date="2021-10" db="EMBL/GenBank/DDBJ databases">
        <title>Phylogenomics reveals ancestral predisposition of the termite-cultivated fungus Termitomyces towards a domesticated lifestyle.</title>
        <authorList>
            <person name="Auxier B."/>
            <person name="Grum-Grzhimaylo A."/>
            <person name="Cardenas M.E."/>
            <person name="Lodge J.D."/>
            <person name="Laessoe T."/>
            <person name="Pedersen O."/>
            <person name="Smith M.E."/>
            <person name="Kuyper T.W."/>
            <person name="Franco-Molano E.A."/>
            <person name="Baroni T.J."/>
            <person name="Aanen D.K."/>
        </authorList>
    </citation>
    <scope>NUCLEOTIDE SEQUENCE</scope>
    <source>
        <strain evidence="2">D49</strain>
    </source>
</reference>